<evidence type="ECO:0000256" key="3">
    <source>
        <dbReference type="ARBA" id="ARBA00022475"/>
    </source>
</evidence>
<evidence type="ECO:0000256" key="2">
    <source>
        <dbReference type="ARBA" id="ARBA00009226"/>
    </source>
</evidence>
<dbReference type="NCBIfam" id="TIGR02480">
    <property type="entry name" value="fliN"/>
    <property type="match status" value="1"/>
</dbReference>
<keyword evidence="4" id="KW-0145">Chemotaxis</keyword>
<keyword evidence="3" id="KW-1003">Cell membrane</keyword>
<dbReference type="Proteomes" id="UP001222800">
    <property type="component" value="Chromosome"/>
</dbReference>
<dbReference type="InterPro" id="IPR012826">
    <property type="entry name" value="FliN"/>
</dbReference>
<dbReference type="PANTHER" id="PTHR43484">
    <property type="match status" value="1"/>
</dbReference>
<feature type="domain" description="CheC-like protein" evidence="8">
    <location>
        <begin position="135"/>
        <end position="171"/>
    </location>
</feature>
<comment type="similarity">
    <text evidence="2">Belongs to the FliN/MopA/SpaO family.</text>
</comment>
<dbReference type="Gene3D" id="3.40.1550.10">
    <property type="entry name" value="CheC-like"/>
    <property type="match status" value="1"/>
</dbReference>
<feature type="domain" description="CheC-like protein" evidence="8">
    <location>
        <begin position="37"/>
        <end position="72"/>
    </location>
</feature>
<accession>A0ABY8EFH1</accession>
<dbReference type="Gene3D" id="2.30.330.10">
    <property type="entry name" value="SpoA-like"/>
    <property type="match status" value="1"/>
</dbReference>
<evidence type="ECO:0000256" key="6">
    <source>
        <dbReference type="ARBA" id="ARBA00023136"/>
    </source>
</evidence>
<evidence type="ECO:0000313" key="9">
    <source>
        <dbReference type="EMBL" id="WFD11687.1"/>
    </source>
</evidence>
<dbReference type="InterPro" id="IPR007597">
    <property type="entry name" value="CheC"/>
</dbReference>
<keyword evidence="9" id="KW-0966">Cell projection</keyword>
<evidence type="ECO:0000256" key="1">
    <source>
        <dbReference type="ARBA" id="ARBA00004413"/>
    </source>
</evidence>
<dbReference type="InterPro" id="IPR001543">
    <property type="entry name" value="FliN-like_C"/>
</dbReference>
<dbReference type="Pfam" id="PF01052">
    <property type="entry name" value="FliMN_C"/>
    <property type="match status" value="1"/>
</dbReference>
<dbReference type="InterPro" id="IPR028976">
    <property type="entry name" value="CheC-like_sf"/>
</dbReference>
<sequence>MMNDMLSQEEINALLKGSLEDVSSEDADKDKILLNDIEKDAVGEIGNISMGTSATTLFTLIGQKVSITTPTVDIVTLNEMASKYPLPFVAVEVGYKEGLTGSNLLVLKEDDVKVITSLMMGGDGKENLPDELDEIHLSAISEAMNQMIGSSSTALSDMISKKIDINPPKVYKVNLSNKDYDFKFMKNDEKIVRISFKMTIGNLVDSNIMQLLPIDFAKSLVDNMLYGDSENLSSNEKTNNNNESAVIDNSYVGEVSNVTQESTYNQNKQPIEPPVNTQPVNTQPVNVQPVKFESFESQNANSNNMPENIDIIKDVLLNVTVELGRTKKSIDDILEFSPGTIIELDKLVGEPLDILVNSKKVAKGEVVVIDENYGIRITDIIKPEKRLRSI</sequence>
<dbReference type="EMBL" id="CP120733">
    <property type="protein sequence ID" value="WFD11687.1"/>
    <property type="molecule type" value="Genomic_DNA"/>
</dbReference>
<comment type="subcellular location">
    <subcellularLocation>
        <location evidence="1">Cell membrane</location>
        <topology evidence="1">Peripheral membrane protein</topology>
        <orientation evidence="1">Cytoplasmic side</orientation>
    </subcellularLocation>
</comment>
<dbReference type="SUPFAM" id="SSF101801">
    <property type="entry name" value="Surface presentation of antigens (SPOA)"/>
    <property type="match status" value="1"/>
</dbReference>
<dbReference type="RefSeq" id="WP_277733814.1">
    <property type="nucleotide sequence ID" value="NZ_CP120733.1"/>
</dbReference>
<keyword evidence="6" id="KW-0472">Membrane</keyword>
<reference evidence="9 10" key="1">
    <citation type="submission" date="2023-03" db="EMBL/GenBank/DDBJ databases">
        <title>Complete genome sequence of Tepidibacter sp. SWIR-1, isolated from a deep-sea hydrothermal vent.</title>
        <authorList>
            <person name="Li X."/>
        </authorList>
    </citation>
    <scope>NUCLEOTIDE SEQUENCE [LARGE SCALE GENOMIC DNA]</scope>
    <source>
        <strain evidence="9 10">SWIR-1</strain>
    </source>
</reference>
<protein>
    <submittedName>
        <fullName evidence="9">Flagellar motor switch phosphatase FliY</fullName>
    </submittedName>
</protein>
<proteinExistence type="inferred from homology"/>
<keyword evidence="9" id="KW-0282">Flagellum</keyword>
<evidence type="ECO:0000256" key="5">
    <source>
        <dbReference type="ARBA" id="ARBA00022779"/>
    </source>
</evidence>
<evidence type="ECO:0000256" key="4">
    <source>
        <dbReference type="ARBA" id="ARBA00022500"/>
    </source>
</evidence>
<gene>
    <name evidence="9" type="primary">fliY</name>
    <name evidence="9" type="ORF">P4S50_06320</name>
</gene>
<organism evidence="9 10">
    <name type="scientific">Tepidibacter hydrothermalis</name>
    <dbReference type="NCBI Taxonomy" id="3036126"/>
    <lineage>
        <taxon>Bacteria</taxon>
        <taxon>Bacillati</taxon>
        <taxon>Bacillota</taxon>
        <taxon>Clostridia</taxon>
        <taxon>Peptostreptococcales</taxon>
        <taxon>Peptostreptococcaceae</taxon>
        <taxon>Tepidibacter</taxon>
    </lineage>
</organism>
<feature type="domain" description="Flagellar motor switch protein FliN-like C-terminal" evidence="7">
    <location>
        <begin position="312"/>
        <end position="381"/>
    </location>
</feature>
<dbReference type="CDD" id="cd17907">
    <property type="entry name" value="FliY_FliN-Y"/>
    <property type="match status" value="1"/>
</dbReference>
<evidence type="ECO:0000313" key="10">
    <source>
        <dbReference type="Proteomes" id="UP001222800"/>
    </source>
</evidence>
<dbReference type="SUPFAM" id="SSF103039">
    <property type="entry name" value="CheC-like"/>
    <property type="match status" value="1"/>
</dbReference>
<dbReference type="InterPro" id="IPR001172">
    <property type="entry name" value="FliN_T3SS_HrcQb"/>
</dbReference>
<name>A0ABY8EFH1_9FIRM</name>
<keyword evidence="10" id="KW-1185">Reference proteome</keyword>
<evidence type="ECO:0000259" key="7">
    <source>
        <dbReference type="Pfam" id="PF01052"/>
    </source>
</evidence>
<keyword evidence="9" id="KW-0969">Cilium</keyword>
<dbReference type="InterPro" id="IPR051469">
    <property type="entry name" value="FliN/MopA/SpaO"/>
</dbReference>
<dbReference type="Pfam" id="PF04509">
    <property type="entry name" value="CheC"/>
    <property type="match status" value="2"/>
</dbReference>
<dbReference type="PANTHER" id="PTHR43484:SF1">
    <property type="entry name" value="FLAGELLAR MOTOR SWITCH PROTEIN FLIN"/>
    <property type="match status" value="1"/>
</dbReference>
<dbReference type="NCBIfam" id="NF005995">
    <property type="entry name" value="PRK08119.1"/>
    <property type="match status" value="1"/>
</dbReference>
<dbReference type="InterPro" id="IPR036429">
    <property type="entry name" value="SpoA-like_sf"/>
</dbReference>
<keyword evidence="5" id="KW-0283">Flagellar rotation</keyword>
<dbReference type="PRINTS" id="PR00956">
    <property type="entry name" value="FLGMOTORFLIN"/>
</dbReference>
<evidence type="ECO:0000259" key="8">
    <source>
        <dbReference type="Pfam" id="PF04509"/>
    </source>
</evidence>